<keyword evidence="3" id="KW-0325">Glycoprotein</keyword>
<comment type="caution">
    <text evidence="4">The sequence shown here is derived from an EMBL/GenBank/DDBJ whole genome shotgun (WGS) entry which is preliminary data.</text>
</comment>
<keyword evidence="4" id="KW-0560">Oxidoreductase</keyword>
<evidence type="ECO:0000256" key="3">
    <source>
        <dbReference type="ARBA" id="ARBA00023180"/>
    </source>
</evidence>
<dbReference type="GO" id="GO:0006979">
    <property type="term" value="P:response to oxidative stress"/>
    <property type="evidence" value="ECO:0007669"/>
    <property type="project" value="InterPro"/>
</dbReference>
<proteinExistence type="predicted"/>
<keyword evidence="2" id="KW-0964">Secreted</keyword>
<dbReference type="InterPro" id="IPR037120">
    <property type="entry name" value="Haem_peroxidase_sf_animal"/>
</dbReference>
<name>A0AAW9QUM7_9CHRO</name>
<accession>A0AAW9QUM7</accession>
<dbReference type="PANTHER" id="PTHR11475:SF4">
    <property type="entry name" value="CHORION PEROXIDASE"/>
    <property type="match status" value="1"/>
</dbReference>
<dbReference type="PRINTS" id="PR00457">
    <property type="entry name" value="ANPEROXIDASE"/>
</dbReference>
<evidence type="ECO:0000313" key="5">
    <source>
        <dbReference type="Proteomes" id="UP001328733"/>
    </source>
</evidence>
<dbReference type="SUPFAM" id="SSF48113">
    <property type="entry name" value="Heme-dependent peroxidases"/>
    <property type="match status" value="1"/>
</dbReference>
<organism evidence="4 5">
    <name type="scientific">Pannus brasiliensis CCIBt3594</name>
    <dbReference type="NCBI Taxonomy" id="1427578"/>
    <lineage>
        <taxon>Bacteria</taxon>
        <taxon>Bacillati</taxon>
        <taxon>Cyanobacteriota</taxon>
        <taxon>Cyanophyceae</taxon>
        <taxon>Oscillatoriophycideae</taxon>
        <taxon>Chroococcales</taxon>
        <taxon>Microcystaceae</taxon>
        <taxon>Pannus</taxon>
    </lineage>
</organism>
<dbReference type="PROSITE" id="PS50292">
    <property type="entry name" value="PEROXIDASE_3"/>
    <property type="match status" value="1"/>
</dbReference>
<evidence type="ECO:0000256" key="1">
    <source>
        <dbReference type="ARBA" id="ARBA00004613"/>
    </source>
</evidence>
<dbReference type="Proteomes" id="UP001328733">
    <property type="component" value="Unassembled WGS sequence"/>
</dbReference>
<dbReference type="PANTHER" id="PTHR11475">
    <property type="entry name" value="OXIDASE/PEROXIDASE"/>
    <property type="match status" value="1"/>
</dbReference>
<dbReference type="InterPro" id="IPR019791">
    <property type="entry name" value="Haem_peroxidase_animal"/>
</dbReference>
<dbReference type="GO" id="GO:0005576">
    <property type="term" value="C:extracellular region"/>
    <property type="evidence" value="ECO:0007669"/>
    <property type="project" value="UniProtKB-SubCell"/>
</dbReference>
<evidence type="ECO:0000313" key="4">
    <source>
        <dbReference type="EMBL" id="MEG3437581.1"/>
    </source>
</evidence>
<dbReference type="RefSeq" id="WP_332865062.1">
    <property type="nucleotide sequence ID" value="NZ_JBAFSM010000017.1"/>
</dbReference>
<dbReference type="EMBL" id="JBAFSM010000017">
    <property type="protein sequence ID" value="MEG3437581.1"/>
    <property type="molecule type" value="Genomic_DNA"/>
</dbReference>
<dbReference type="CDD" id="cd09819">
    <property type="entry name" value="An_peroxidase_bacterial_1"/>
    <property type="match status" value="1"/>
</dbReference>
<dbReference type="AlphaFoldDB" id="A0AAW9QUM7"/>
<keyword evidence="5" id="KW-1185">Reference proteome</keyword>
<sequence length="497" mass="56617">MNDFHGFNPRDGGFQPLGQYSLSGKYGRLFPQLPPLFNPGAVSESGQLSFALQELACKMLEEHDKDNRKIPAGYTYLGQFIDHDITFDTSSLSEIKLDPLAILNYRTPKFDLDSVYGIGPKVQPYLYERSTPQSEKIFFKLGATAKTSFLSDLDSFPNDLPRSDDGVALVGDPRNDENLIVAQLHIAFLKFHNKVMEQVSSLDRFQKNLFGAKNDFEIARKIVIWHYQWIVLYDYLPRIAKLDRESVQKLVQENNSEIYQQTDKPFVPLEFSMAAFRFGHSMIRSAYDFNRIFSPPQGSPASLPQLLAFTGSRSASNVPVPSNWIIDWRRFFEIDTYTIEPNFSRQINPSLTNFFKLLAKDNPARNLAFLDLQRGVMAGLPSGQSVANYLGIQPLSEYEIAKSGRDGEIAEKYGFHRESPLLYYILKEAQVRENGERLGDVGSYIVSRVFVGLLKRDFSSFVFQDKNWKPFLPSREIGHFTMADLLIFVNDINPLGD</sequence>
<dbReference type="Gene3D" id="1.10.640.10">
    <property type="entry name" value="Haem peroxidase domain superfamily, animal type"/>
    <property type="match status" value="1"/>
</dbReference>
<gene>
    <name evidence="4" type="ORF">V0288_10670</name>
</gene>
<dbReference type="Pfam" id="PF03098">
    <property type="entry name" value="An_peroxidase"/>
    <property type="match status" value="1"/>
</dbReference>
<protein>
    <submittedName>
        <fullName evidence="4">Heme peroxidase family protein</fullName>
    </submittedName>
</protein>
<evidence type="ECO:0000256" key="2">
    <source>
        <dbReference type="ARBA" id="ARBA00022525"/>
    </source>
</evidence>
<keyword evidence="4" id="KW-0575">Peroxidase</keyword>
<dbReference type="GO" id="GO:0004601">
    <property type="term" value="F:peroxidase activity"/>
    <property type="evidence" value="ECO:0007669"/>
    <property type="project" value="UniProtKB-KW"/>
</dbReference>
<dbReference type="GO" id="GO:0020037">
    <property type="term" value="F:heme binding"/>
    <property type="evidence" value="ECO:0007669"/>
    <property type="project" value="InterPro"/>
</dbReference>
<reference evidence="4 5" key="1">
    <citation type="submission" date="2024-01" db="EMBL/GenBank/DDBJ databases">
        <title>Genomic insights into the taxonomy and metabolism of the cyanobacterium Pannus brasiliensis CCIBt3594.</title>
        <authorList>
            <person name="Machado M."/>
            <person name="Botero N.B."/>
            <person name="Andreote A.P.D."/>
            <person name="Feitosa A.M.T."/>
            <person name="Popin R."/>
            <person name="Sivonen K."/>
            <person name="Fiore M.F."/>
        </authorList>
    </citation>
    <scope>NUCLEOTIDE SEQUENCE [LARGE SCALE GENOMIC DNA]</scope>
    <source>
        <strain evidence="4 5">CCIBt3594</strain>
    </source>
</reference>
<comment type="subcellular location">
    <subcellularLocation>
        <location evidence="1">Secreted</location>
    </subcellularLocation>
</comment>
<dbReference type="InterPro" id="IPR010255">
    <property type="entry name" value="Haem_peroxidase_sf"/>
</dbReference>